<feature type="compositionally biased region" description="Low complexity" evidence="1">
    <location>
        <begin position="62"/>
        <end position="74"/>
    </location>
</feature>
<comment type="caution">
    <text evidence="3">The sequence shown here is derived from an EMBL/GenBank/DDBJ whole genome shotgun (WGS) entry which is preliminary data.</text>
</comment>
<dbReference type="OrthoDB" id="206512at2157"/>
<dbReference type="STRING" id="1230453.C453_00495"/>
<protein>
    <submittedName>
        <fullName evidence="3">Transposase</fullName>
    </submittedName>
</protein>
<dbReference type="Pfam" id="PF13699">
    <property type="entry name" value="eCIS_core"/>
    <property type="match status" value="1"/>
</dbReference>
<dbReference type="PATRIC" id="fig|1230453.4.peg.90"/>
<evidence type="ECO:0000256" key="1">
    <source>
        <dbReference type="SAM" id="MobiDB-lite"/>
    </source>
</evidence>
<dbReference type="RefSeq" id="WP_008322006.1">
    <property type="nucleotide sequence ID" value="NZ_AOLK01000002.1"/>
</dbReference>
<feature type="region of interest" description="Disordered" evidence="1">
    <location>
        <begin position="1"/>
        <end position="128"/>
    </location>
</feature>
<reference evidence="3 4" key="1">
    <citation type="journal article" date="2014" name="PLoS Genet.">
        <title>Phylogenetically driven sequencing of extremely halophilic archaea reveals strategies for static and dynamic osmo-response.</title>
        <authorList>
            <person name="Becker E.A."/>
            <person name="Seitzer P.M."/>
            <person name="Tritt A."/>
            <person name="Larsen D."/>
            <person name="Krusor M."/>
            <person name="Yao A.I."/>
            <person name="Wu D."/>
            <person name="Madern D."/>
            <person name="Eisen J.A."/>
            <person name="Darling A.E."/>
            <person name="Facciotti M.T."/>
        </authorList>
    </citation>
    <scope>NUCLEOTIDE SEQUENCE [LARGE SCALE GENOMIC DNA]</scope>
    <source>
        <strain evidence="3 4">ATCC BAA-1513</strain>
    </source>
</reference>
<sequence>MGRRSSRQNKSDDDSQTYHSHRRTHDIDSDLRTNQSAYVGPDDGRGVYYQGERDPDSVYASTVPAAPQTETTAQTKRDDAPPGSIANGLLQRKTKDDRPDWDGEDPGVPEPVRDVLSSPGRGLCGPIQSDIEEKMGETFGDVRIHTGSDAAKACDAVNARAFTAGNHIVFNDGEYDPKTPHGKYVLAHEMAHVKQQTGGALSLLPQPDSELVVDPDERLEREADQAAAAVLQGENGDNPRIQRLPGTSAEVHIQRIPEGKVFEALALFEAERGDEDISDHRQQHNNHQFGFLYEVAQDVIEKQDTQEKLDLKQEVANTKSPDQTAEELSKRFDSIADLKSQIEDLKNSVDADLEDVALTDDQRLQLDGQTETNKWDNVSWTVVKSILSATAIPQLLDIANVAGEVSASEAVTSTDTSTQAAGYDINERAKQTIAHARKRKITSFKDIKKIWTQTNGTLEERAQQIEQEIREGTFLEDASRGLSQSTIGGE</sequence>
<organism evidence="3 4">
    <name type="scientific">Haloferax elongans ATCC BAA-1513</name>
    <dbReference type="NCBI Taxonomy" id="1230453"/>
    <lineage>
        <taxon>Archaea</taxon>
        <taxon>Methanobacteriati</taxon>
        <taxon>Methanobacteriota</taxon>
        <taxon>Stenosarchaea group</taxon>
        <taxon>Halobacteria</taxon>
        <taxon>Halobacteriales</taxon>
        <taxon>Haloferacaceae</taxon>
        <taxon>Haloferax</taxon>
    </lineage>
</organism>
<proteinExistence type="predicted"/>
<evidence type="ECO:0000259" key="2">
    <source>
        <dbReference type="Pfam" id="PF13699"/>
    </source>
</evidence>
<feature type="domain" description="eCIS core" evidence="2">
    <location>
        <begin position="126"/>
        <end position="199"/>
    </location>
</feature>
<evidence type="ECO:0000313" key="4">
    <source>
        <dbReference type="Proteomes" id="UP000011612"/>
    </source>
</evidence>
<keyword evidence="4" id="KW-1185">Reference proteome</keyword>
<dbReference type="AlphaFoldDB" id="M0I2B0"/>
<dbReference type="EMBL" id="AOLK01000002">
    <property type="protein sequence ID" value="ELZ89509.1"/>
    <property type="molecule type" value="Genomic_DNA"/>
</dbReference>
<dbReference type="InterPro" id="IPR025295">
    <property type="entry name" value="eCIS_core_dom"/>
</dbReference>
<accession>M0I2B0</accession>
<evidence type="ECO:0000313" key="3">
    <source>
        <dbReference type="EMBL" id="ELZ89509.1"/>
    </source>
</evidence>
<dbReference type="Proteomes" id="UP000011612">
    <property type="component" value="Unassembled WGS sequence"/>
</dbReference>
<name>M0I2B0_HALEO</name>
<gene>
    <name evidence="3" type="ORF">C453_00495</name>
</gene>